<evidence type="ECO:0000313" key="8">
    <source>
        <dbReference type="EMBL" id="CAI4216152.1"/>
    </source>
</evidence>
<evidence type="ECO:0000313" key="9">
    <source>
        <dbReference type="Proteomes" id="UP000838763"/>
    </source>
</evidence>
<sequence>MAAAASSSGVAALSVNSRRSTPFPAAGRVRAQVSIRPETRASSIGRPSTSSGRRSQRAMSIGARESEEIICALSEGRGIPPTVGLCFVNLTTGEVTLSHICDNQFYVRTVHKLQVYEPSRILILATACPPYPKSTLYSLVEEHVIGPQLIPVDRRYWSEAAGLEHIRDLATKEDAEAVMVAVEGNYYTTCSFAAIMAYLEAEFQIMIHPHSLRVQYQPSEDTVMVDISTIHSLELMRNIKDGKVKGSLYGVVNATLTPMGARMLRCNLVQPSTLKESFWSPDMMPSKNSFRTRRCLLMYEKDILAHVENLKDSLQLDISLKFDNSRLFYLRIKAGDLEGREVPAFVPNDYYATPQYRFQMITGPNMSGKSTYIRAVALLQIMAQIGSFVPADYAAFRIVDKIFARVTTDDCIESNLSSFSVEMREMAFILQCVV</sequence>
<name>A0A9P1H525_9PEZI</name>
<evidence type="ECO:0000256" key="2">
    <source>
        <dbReference type="ARBA" id="ARBA00022741"/>
    </source>
</evidence>
<dbReference type="GO" id="GO:0005524">
    <property type="term" value="F:ATP binding"/>
    <property type="evidence" value="ECO:0007669"/>
    <property type="project" value="UniProtKB-KW"/>
</dbReference>
<keyword evidence="3" id="KW-0067">ATP-binding</keyword>
<keyword evidence="9" id="KW-1185">Reference proteome</keyword>
<dbReference type="InterPro" id="IPR036678">
    <property type="entry name" value="MutS_con_dom_sf"/>
</dbReference>
<dbReference type="GO" id="GO:0030983">
    <property type="term" value="F:mismatched DNA binding"/>
    <property type="evidence" value="ECO:0007669"/>
    <property type="project" value="InterPro"/>
</dbReference>
<dbReference type="SUPFAM" id="SSF48334">
    <property type="entry name" value="DNA repair protein MutS, domain III"/>
    <property type="match status" value="1"/>
</dbReference>
<dbReference type="InterPro" id="IPR007696">
    <property type="entry name" value="DNA_mismatch_repair_MutS_core"/>
</dbReference>
<dbReference type="GO" id="GO:0006298">
    <property type="term" value="P:mismatch repair"/>
    <property type="evidence" value="ECO:0007669"/>
    <property type="project" value="InterPro"/>
</dbReference>
<accession>A0A9P1H525</accession>
<dbReference type="PANTHER" id="PTHR11361:SF21">
    <property type="entry name" value="MUTS PROTEIN HOMOLOG 4"/>
    <property type="match status" value="1"/>
</dbReference>
<feature type="region of interest" description="Disordered" evidence="6">
    <location>
        <begin position="1"/>
        <end position="61"/>
    </location>
</feature>
<dbReference type="SMART" id="SM00534">
    <property type="entry name" value="MUTSac"/>
    <property type="match status" value="1"/>
</dbReference>
<dbReference type="Pfam" id="PF05192">
    <property type="entry name" value="MutS_III"/>
    <property type="match status" value="1"/>
</dbReference>
<dbReference type="Gene3D" id="1.10.1420.10">
    <property type="match status" value="1"/>
</dbReference>
<dbReference type="GO" id="GO:0005634">
    <property type="term" value="C:nucleus"/>
    <property type="evidence" value="ECO:0007669"/>
    <property type="project" value="TreeGrafter"/>
</dbReference>
<dbReference type="GO" id="GO:0140664">
    <property type="term" value="F:ATP-dependent DNA damage sensor activity"/>
    <property type="evidence" value="ECO:0007669"/>
    <property type="project" value="InterPro"/>
</dbReference>
<evidence type="ECO:0000256" key="4">
    <source>
        <dbReference type="ARBA" id="ARBA00023125"/>
    </source>
</evidence>
<dbReference type="Proteomes" id="UP000838763">
    <property type="component" value="Unassembled WGS sequence"/>
</dbReference>
<dbReference type="InterPro" id="IPR000432">
    <property type="entry name" value="DNA_mismatch_repair_MutS_C"/>
</dbReference>
<evidence type="ECO:0000256" key="5">
    <source>
        <dbReference type="ARBA" id="ARBA00023254"/>
    </source>
</evidence>
<dbReference type="OrthoDB" id="276261at2759"/>
<dbReference type="SUPFAM" id="SSF52540">
    <property type="entry name" value="P-loop containing nucleoside triphosphate hydrolases"/>
    <property type="match status" value="1"/>
</dbReference>
<feature type="domain" description="DNA mismatch repair proteins mutS family" evidence="7">
    <location>
        <begin position="356"/>
        <end position="434"/>
    </location>
</feature>
<evidence type="ECO:0000259" key="7">
    <source>
        <dbReference type="SMART" id="SM00534"/>
    </source>
</evidence>
<keyword evidence="2" id="KW-0547">Nucleotide-binding</keyword>
<keyword evidence="4" id="KW-0238">DNA-binding</keyword>
<feature type="compositionally biased region" description="Low complexity" evidence="6">
    <location>
        <begin position="1"/>
        <end position="17"/>
    </location>
</feature>
<dbReference type="InterPro" id="IPR036187">
    <property type="entry name" value="DNA_mismatch_repair_MutS_sf"/>
</dbReference>
<dbReference type="AlphaFoldDB" id="A0A9P1H525"/>
<comment type="caution">
    <text evidence="8">The sequence shown here is derived from an EMBL/GenBank/DDBJ whole genome shotgun (WGS) entry which is preliminary data.</text>
</comment>
<dbReference type="GO" id="GO:0007131">
    <property type="term" value="P:reciprocal meiotic recombination"/>
    <property type="evidence" value="ECO:0007669"/>
    <property type="project" value="TreeGrafter"/>
</dbReference>
<dbReference type="EMBL" id="CALLCH030000015">
    <property type="protein sequence ID" value="CAI4216152.1"/>
    <property type="molecule type" value="Genomic_DNA"/>
</dbReference>
<dbReference type="SUPFAM" id="SSF53150">
    <property type="entry name" value="DNA repair protein MutS, domain II"/>
    <property type="match status" value="1"/>
</dbReference>
<dbReference type="InterPro" id="IPR045076">
    <property type="entry name" value="MutS"/>
</dbReference>
<feature type="compositionally biased region" description="Polar residues" evidence="6">
    <location>
        <begin position="40"/>
        <end position="53"/>
    </location>
</feature>
<proteinExistence type="inferred from homology"/>
<comment type="similarity">
    <text evidence="1">Belongs to the DNA mismatch repair MutS family.</text>
</comment>
<evidence type="ECO:0000256" key="6">
    <source>
        <dbReference type="SAM" id="MobiDB-lite"/>
    </source>
</evidence>
<dbReference type="PANTHER" id="PTHR11361">
    <property type="entry name" value="DNA MISMATCH REPAIR PROTEIN MUTS FAMILY MEMBER"/>
    <property type="match status" value="1"/>
</dbReference>
<evidence type="ECO:0000256" key="1">
    <source>
        <dbReference type="ARBA" id="ARBA00006271"/>
    </source>
</evidence>
<keyword evidence="5" id="KW-0469">Meiosis</keyword>
<reference evidence="8" key="1">
    <citation type="submission" date="2022-11" db="EMBL/GenBank/DDBJ databases">
        <authorList>
            <person name="Scott C."/>
            <person name="Bruce N."/>
        </authorList>
    </citation>
    <scope>NUCLEOTIDE SEQUENCE</scope>
</reference>
<protein>
    <recommendedName>
        <fullName evidence="7">DNA mismatch repair proteins mutS family domain-containing protein</fullName>
    </recommendedName>
</protein>
<dbReference type="InterPro" id="IPR027417">
    <property type="entry name" value="P-loop_NTPase"/>
</dbReference>
<dbReference type="Pfam" id="PF00488">
    <property type="entry name" value="MutS_V"/>
    <property type="match status" value="1"/>
</dbReference>
<gene>
    <name evidence="8" type="ORF">PPNO1_LOCUS5814</name>
</gene>
<dbReference type="Gene3D" id="3.30.420.110">
    <property type="entry name" value="MutS, connector domain"/>
    <property type="match status" value="1"/>
</dbReference>
<organism evidence="8 9">
    <name type="scientific">Parascedosporium putredinis</name>
    <dbReference type="NCBI Taxonomy" id="1442378"/>
    <lineage>
        <taxon>Eukaryota</taxon>
        <taxon>Fungi</taxon>
        <taxon>Dikarya</taxon>
        <taxon>Ascomycota</taxon>
        <taxon>Pezizomycotina</taxon>
        <taxon>Sordariomycetes</taxon>
        <taxon>Hypocreomycetidae</taxon>
        <taxon>Microascales</taxon>
        <taxon>Microascaceae</taxon>
        <taxon>Parascedosporium</taxon>
    </lineage>
</organism>
<dbReference type="Pfam" id="PF05188">
    <property type="entry name" value="MutS_II"/>
    <property type="match status" value="1"/>
</dbReference>
<dbReference type="Gene3D" id="3.40.50.300">
    <property type="entry name" value="P-loop containing nucleotide triphosphate hydrolases"/>
    <property type="match status" value="1"/>
</dbReference>
<dbReference type="InterPro" id="IPR007860">
    <property type="entry name" value="DNA_mmatch_repair_MutS_con_dom"/>
</dbReference>
<evidence type="ECO:0000256" key="3">
    <source>
        <dbReference type="ARBA" id="ARBA00022840"/>
    </source>
</evidence>